<sequence length="235" mass="26341">MEIELNMVMMMMMMMMMIFVEGNRDTNEVYDPCMDSKIQRSEGFSFGIALSSNESFFSNGTQLSPCDNRLPIYHGKAAVFAVFRPMVDEISLLNVSSSDLDPAAMGGYMVAFAGKKYAARSQPIFVADDTHIVTSFALVLEFDRGTLVNLHWKKFGCRECGGDQSFVCLNNQDCAVQRSKCIKQGGSLECHLSIQLTFSGTDKNLNTLNSWYELNNLRHNSLLRLFNSLTNSLLN</sequence>
<dbReference type="OrthoDB" id="1885051at2759"/>
<accession>A0A7J6FQG1</accession>
<evidence type="ECO:0000256" key="1">
    <source>
        <dbReference type="SAM" id="SignalP"/>
    </source>
</evidence>
<organism evidence="2 3">
    <name type="scientific">Cannabis sativa</name>
    <name type="common">Hemp</name>
    <name type="synonym">Marijuana</name>
    <dbReference type="NCBI Taxonomy" id="3483"/>
    <lineage>
        <taxon>Eukaryota</taxon>
        <taxon>Viridiplantae</taxon>
        <taxon>Streptophyta</taxon>
        <taxon>Embryophyta</taxon>
        <taxon>Tracheophyta</taxon>
        <taxon>Spermatophyta</taxon>
        <taxon>Magnoliopsida</taxon>
        <taxon>eudicotyledons</taxon>
        <taxon>Gunneridae</taxon>
        <taxon>Pentapetalae</taxon>
        <taxon>rosids</taxon>
        <taxon>fabids</taxon>
        <taxon>Rosales</taxon>
        <taxon>Cannabaceae</taxon>
        <taxon>Cannabis</taxon>
    </lineage>
</organism>
<feature type="signal peptide" evidence="1">
    <location>
        <begin position="1"/>
        <end position="22"/>
    </location>
</feature>
<evidence type="ECO:0000313" key="3">
    <source>
        <dbReference type="Proteomes" id="UP000583929"/>
    </source>
</evidence>
<dbReference type="GO" id="GO:0046872">
    <property type="term" value="F:metal ion binding"/>
    <property type="evidence" value="ECO:0007669"/>
    <property type="project" value="InterPro"/>
</dbReference>
<keyword evidence="3" id="KW-1185">Reference proteome</keyword>
<protein>
    <recommendedName>
        <fullName evidence="4">Expp1 protein</fullName>
    </recommendedName>
</protein>
<dbReference type="PANTHER" id="PTHR21454">
    <property type="entry name" value="DPH3 HOMOLOG-RELATED"/>
    <property type="match status" value="1"/>
</dbReference>
<comment type="caution">
    <text evidence="2">The sequence shown here is derived from an EMBL/GenBank/DDBJ whole genome shotgun (WGS) entry which is preliminary data.</text>
</comment>
<dbReference type="GO" id="GO:0017183">
    <property type="term" value="P:protein histidyl modification to diphthamide"/>
    <property type="evidence" value="ECO:0007669"/>
    <property type="project" value="InterPro"/>
</dbReference>
<dbReference type="AlphaFoldDB" id="A0A7J6FQG1"/>
<dbReference type="GO" id="GO:0005829">
    <property type="term" value="C:cytosol"/>
    <property type="evidence" value="ECO:0007669"/>
    <property type="project" value="TreeGrafter"/>
</dbReference>
<dbReference type="EMBL" id="JAATIQ010000191">
    <property type="protein sequence ID" value="KAF4372030.1"/>
    <property type="molecule type" value="Genomic_DNA"/>
</dbReference>
<keyword evidence="1" id="KW-0732">Signal</keyword>
<dbReference type="Proteomes" id="UP000583929">
    <property type="component" value="Unassembled WGS sequence"/>
</dbReference>
<proteinExistence type="predicted"/>
<dbReference type="InterPro" id="IPR044248">
    <property type="entry name" value="DPH3/4-like"/>
</dbReference>
<name>A0A7J6FQG1_CANSA</name>
<dbReference type="PANTHER" id="PTHR21454:SF44">
    <property type="entry name" value="EXPP1 PROTEIN"/>
    <property type="match status" value="1"/>
</dbReference>
<feature type="chain" id="PRO_5029640361" description="Expp1 protein" evidence="1">
    <location>
        <begin position="23"/>
        <end position="235"/>
    </location>
</feature>
<evidence type="ECO:0000313" key="2">
    <source>
        <dbReference type="EMBL" id="KAF4372030.1"/>
    </source>
</evidence>
<reference evidence="2 3" key="1">
    <citation type="journal article" date="2020" name="bioRxiv">
        <title>Sequence and annotation of 42 cannabis genomes reveals extensive copy number variation in cannabinoid synthesis and pathogen resistance genes.</title>
        <authorList>
            <person name="Mckernan K.J."/>
            <person name="Helbert Y."/>
            <person name="Kane L.T."/>
            <person name="Ebling H."/>
            <person name="Zhang L."/>
            <person name="Liu B."/>
            <person name="Eaton Z."/>
            <person name="Mclaughlin S."/>
            <person name="Kingan S."/>
            <person name="Baybayan P."/>
            <person name="Concepcion G."/>
            <person name="Jordan M."/>
            <person name="Riva A."/>
            <person name="Barbazuk W."/>
            <person name="Harkins T."/>
        </authorList>
    </citation>
    <scope>NUCLEOTIDE SEQUENCE [LARGE SCALE GENOMIC DNA]</scope>
    <source>
        <strain evidence="3">cv. Jamaican Lion 4</strain>
        <tissue evidence="2">Leaf</tissue>
    </source>
</reference>
<evidence type="ECO:0008006" key="4">
    <source>
        <dbReference type="Google" id="ProtNLM"/>
    </source>
</evidence>
<gene>
    <name evidence="2" type="ORF">G4B88_001530</name>
</gene>